<reference evidence="1 2" key="1">
    <citation type="journal article" date="2020" name="Nat. Food">
        <title>A phased Vanilla planifolia genome enables genetic improvement of flavour and production.</title>
        <authorList>
            <person name="Hasing T."/>
            <person name="Tang H."/>
            <person name="Brym M."/>
            <person name="Khazi F."/>
            <person name="Huang T."/>
            <person name="Chambers A.H."/>
        </authorList>
    </citation>
    <scope>NUCLEOTIDE SEQUENCE [LARGE SCALE GENOMIC DNA]</scope>
    <source>
        <tissue evidence="1">Leaf</tissue>
    </source>
</reference>
<name>A0A835VBD3_VANPL</name>
<evidence type="ECO:0000313" key="1">
    <source>
        <dbReference type="EMBL" id="KAG0490046.1"/>
    </source>
</evidence>
<dbReference type="AlphaFoldDB" id="A0A835VBD3"/>
<sequence length="83" mass="9118">MEGNISLKTWESVEPKMVIAETKLIMSTKREAKAFLSLYADVDANETTIALAYPWLWYGDTALTSNKAAQAVVSLLPILTLLG</sequence>
<accession>A0A835VBD3</accession>
<dbReference type="Proteomes" id="UP000639772">
    <property type="component" value="Chromosome 3"/>
</dbReference>
<comment type="caution">
    <text evidence="1">The sequence shown here is derived from an EMBL/GenBank/DDBJ whole genome shotgun (WGS) entry which is preliminary data.</text>
</comment>
<protein>
    <submittedName>
        <fullName evidence="1">Uncharacterized protein</fullName>
    </submittedName>
</protein>
<proteinExistence type="predicted"/>
<organism evidence="1 2">
    <name type="scientific">Vanilla planifolia</name>
    <name type="common">Vanilla</name>
    <dbReference type="NCBI Taxonomy" id="51239"/>
    <lineage>
        <taxon>Eukaryota</taxon>
        <taxon>Viridiplantae</taxon>
        <taxon>Streptophyta</taxon>
        <taxon>Embryophyta</taxon>
        <taxon>Tracheophyta</taxon>
        <taxon>Spermatophyta</taxon>
        <taxon>Magnoliopsida</taxon>
        <taxon>Liliopsida</taxon>
        <taxon>Asparagales</taxon>
        <taxon>Orchidaceae</taxon>
        <taxon>Vanilloideae</taxon>
        <taxon>Vanilleae</taxon>
        <taxon>Vanilla</taxon>
    </lineage>
</organism>
<dbReference type="EMBL" id="JADCNM010000003">
    <property type="protein sequence ID" value="KAG0490046.1"/>
    <property type="molecule type" value="Genomic_DNA"/>
</dbReference>
<evidence type="ECO:0000313" key="2">
    <source>
        <dbReference type="Proteomes" id="UP000639772"/>
    </source>
</evidence>
<gene>
    <name evidence="1" type="ORF">HPP92_006909</name>
</gene>